<keyword evidence="5 8" id="KW-1133">Transmembrane helix</keyword>
<dbReference type="InterPro" id="IPR000715">
    <property type="entry name" value="Glycosyl_transferase_4"/>
</dbReference>
<accession>A0A552U781</accession>
<feature type="binding site" evidence="7">
    <location>
        <position position="165"/>
    </location>
    <ligand>
        <name>Mg(2+)</name>
        <dbReference type="ChEBI" id="CHEBI:18420"/>
    </ligand>
</feature>
<dbReference type="PANTHER" id="PTHR22926">
    <property type="entry name" value="PHOSPHO-N-ACETYLMURAMOYL-PENTAPEPTIDE-TRANSFERASE"/>
    <property type="match status" value="1"/>
</dbReference>
<dbReference type="RefSeq" id="WP_144237279.1">
    <property type="nucleotide sequence ID" value="NZ_VJWA01000002.1"/>
</dbReference>
<protein>
    <submittedName>
        <fullName evidence="9">Undecaprenyl/decaprenyl-phosphate alpha-N-acetylglucosaminyl 1-phosphate transferase</fullName>
    </submittedName>
</protein>
<sequence>MTPAIVAGMSALVALVISLGVGLRARWLGTTLELLDYPDTDGGRKRHAGVTPLVGGIALTASCVAACAISQWLLPMGPWMSQHLAWLGAALLAMYLIGFADDRFALGPIIRLVLTIATLGVVLGYAPDFSLGFLRFAGQDSVWTMGVGGDAFALLCLVGLLNAVNMADGKNGIVLGMGLIWTLSLAARLPAAFVPVLAAAGVALAVMFAFNMRGKLFMGDGGSYALSALFGLLAILAYNSDFATMRADDVAVLFAIPVFDTVRLMVMRKLNGRSPFEGDRDHLHHHLHAYFTWPRGLWLYLALVAVPNAGAVLLPGTGLIWLGISAVAYAATLALTRLPALPSPAT</sequence>
<feature type="transmembrane region" description="Helical" evidence="8">
    <location>
        <begin position="320"/>
        <end position="340"/>
    </location>
</feature>
<feature type="transmembrane region" description="Helical" evidence="8">
    <location>
        <begin position="79"/>
        <end position="97"/>
    </location>
</feature>
<dbReference type="GO" id="GO:0009103">
    <property type="term" value="P:lipopolysaccharide biosynthetic process"/>
    <property type="evidence" value="ECO:0007669"/>
    <property type="project" value="TreeGrafter"/>
</dbReference>
<keyword evidence="7" id="KW-0479">Metal-binding</keyword>
<keyword evidence="10" id="KW-1185">Reference proteome</keyword>
<feature type="transmembrane region" description="Helical" evidence="8">
    <location>
        <begin position="222"/>
        <end position="238"/>
    </location>
</feature>
<evidence type="ECO:0000256" key="2">
    <source>
        <dbReference type="ARBA" id="ARBA00022475"/>
    </source>
</evidence>
<dbReference type="OrthoDB" id="9783652at2"/>
<evidence type="ECO:0000256" key="5">
    <source>
        <dbReference type="ARBA" id="ARBA00022989"/>
    </source>
</evidence>
<dbReference type="Proteomes" id="UP000317894">
    <property type="component" value="Unassembled WGS sequence"/>
</dbReference>
<comment type="cofactor">
    <cofactor evidence="7">
        <name>Mg(2+)</name>
        <dbReference type="ChEBI" id="CHEBI:18420"/>
    </cofactor>
</comment>
<feature type="transmembrane region" description="Helical" evidence="8">
    <location>
        <begin position="6"/>
        <end position="27"/>
    </location>
</feature>
<keyword evidence="3 9" id="KW-0808">Transferase</keyword>
<feature type="transmembrane region" description="Helical" evidence="8">
    <location>
        <begin position="297"/>
        <end position="314"/>
    </location>
</feature>
<proteinExistence type="predicted"/>
<evidence type="ECO:0000313" key="9">
    <source>
        <dbReference type="EMBL" id="TRW14073.1"/>
    </source>
</evidence>
<keyword evidence="4 8" id="KW-0812">Transmembrane</keyword>
<feature type="binding site" evidence="7">
    <location>
        <position position="220"/>
    </location>
    <ligand>
        <name>Mg(2+)</name>
        <dbReference type="ChEBI" id="CHEBI:18420"/>
    </ligand>
</feature>
<feature type="transmembrane region" description="Helical" evidence="8">
    <location>
        <begin position="142"/>
        <end position="164"/>
    </location>
</feature>
<evidence type="ECO:0000256" key="8">
    <source>
        <dbReference type="SAM" id="Phobius"/>
    </source>
</evidence>
<name>A0A552U781_9SPHN</name>
<comment type="subcellular location">
    <subcellularLocation>
        <location evidence="1">Cell membrane</location>
        <topology evidence="1">Multi-pass membrane protein</topology>
    </subcellularLocation>
</comment>
<feature type="transmembrane region" description="Helical" evidence="8">
    <location>
        <begin position="250"/>
        <end position="266"/>
    </location>
</feature>
<dbReference type="GO" id="GO:0016780">
    <property type="term" value="F:phosphotransferase activity, for other substituted phosphate groups"/>
    <property type="evidence" value="ECO:0007669"/>
    <property type="project" value="InterPro"/>
</dbReference>
<dbReference type="Pfam" id="PF00953">
    <property type="entry name" value="Glycos_transf_4"/>
    <property type="match status" value="1"/>
</dbReference>
<reference evidence="9 10" key="1">
    <citation type="submission" date="2019-07" db="EMBL/GenBank/DDBJ databases">
        <title>Novel species isolated from glacier.</title>
        <authorList>
            <person name="Liu Q."/>
            <person name="Xin Y.-H."/>
        </authorList>
    </citation>
    <scope>NUCLEOTIDE SEQUENCE [LARGE SCALE GENOMIC DNA]</scope>
    <source>
        <strain evidence="9 10">LB1R16</strain>
    </source>
</reference>
<evidence type="ECO:0000256" key="4">
    <source>
        <dbReference type="ARBA" id="ARBA00022692"/>
    </source>
</evidence>
<feature type="transmembrane region" description="Helical" evidence="8">
    <location>
        <begin position="109"/>
        <end position="127"/>
    </location>
</feature>
<evidence type="ECO:0000313" key="10">
    <source>
        <dbReference type="Proteomes" id="UP000317894"/>
    </source>
</evidence>
<feature type="transmembrane region" description="Helical" evidence="8">
    <location>
        <begin position="193"/>
        <end position="210"/>
    </location>
</feature>
<comment type="caution">
    <text evidence="9">The sequence shown here is derived from an EMBL/GenBank/DDBJ whole genome shotgun (WGS) entry which is preliminary data.</text>
</comment>
<dbReference type="CDD" id="cd06853">
    <property type="entry name" value="GT_WecA_like"/>
    <property type="match status" value="1"/>
</dbReference>
<keyword evidence="6 8" id="KW-0472">Membrane</keyword>
<feature type="transmembrane region" description="Helical" evidence="8">
    <location>
        <begin position="48"/>
        <end position="73"/>
    </location>
</feature>
<evidence type="ECO:0000256" key="3">
    <source>
        <dbReference type="ARBA" id="ARBA00022679"/>
    </source>
</evidence>
<dbReference type="GO" id="GO:0071555">
    <property type="term" value="P:cell wall organization"/>
    <property type="evidence" value="ECO:0007669"/>
    <property type="project" value="TreeGrafter"/>
</dbReference>
<evidence type="ECO:0000256" key="7">
    <source>
        <dbReference type="PIRSR" id="PIRSR600715-1"/>
    </source>
</evidence>
<keyword evidence="2" id="KW-1003">Cell membrane</keyword>
<dbReference type="GO" id="GO:0005886">
    <property type="term" value="C:plasma membrane"/>
    <property type="evidence" value="ECO:0007669"/>
    <property type="project" value="UniProtKB-SubCell"/>
</dbReference>
<dbReference type="GO" id="GO:0044038">
    <property type="term" value="P:cell wall macromolecule biosynthetic process"/>
    <property type="evidence" value="ECO:0007669"/>
    <property type="project" value="TreeGrafter"/>
</dbReference>
<dbReference type="PANTHER" id="PTHR22926:SF3">
    <property type="entry name" value="UNDECAPRENYL-PHOSPHATE ALPHA-N-ACETYLGLUCOSAMINYL 1-PHOSPHATE TRANSFERASE"/>
    <property type="match status" value="1"/>
</dbReference>
<evidence type="ECO:0000256" key="6">
    <source>
        <dbReference type="ARBA" id="ARBA00023136"/>
    </source>
</evidence>
<dbReference type="AlphaFoldDB" id="A0A552U781"/>
<gene>
    <name evidence="9" type="ORF">FMM06_10080</name>
</gene>
<dbReference type="GO" id="GO:0046872">
    <property type="term" value="F:metal ion binding"/>
    <property type="evidence" value="ECO:0007669"/>
    <property type="project" value="UniProtKB-KW"/>
</dbReference>
<dbReference type="EMBL" id="VJWA01000002">
    <property type="protein sequence ID" value="TRW14073.1"/>
    <property type="molecule type" value="Genomic_DNA"/>
</dbReference>
<organism evidence="9 10">
    <name type="scientific">Glacieibacterium frigidum</name>
    <dbReference type="NCBI Taxonomy" id="2593303"/>
    <lineage>
        <taxon>Bacteria</taxon>
        <taxon>Pseudomonadati</taxon>
        <taxon>Pseudomonadota</taxon>
        <taxon>Alphaproteobacteria</taxon>
        <taxon>Sphingomonadales</taxon>
        <taxon>Sphingosinicellaceae</taxon>
        <taxon>Glacieibacterium</taxon>
    </lineage>
</organism>
<keyword evidence="7" id="KW-0460">Magnesium</keyword>
<evidence type="ECO:0000256" key="1">
    <source>
        <dbReference type="ARBA" id="ARBA00004651"/>
    </source>
</evidence>